<dbReference type="Pfam" id="PF00486">
    <property type="entry name" value="Trans_reg_C"/>
    <property type="match status" value="1"/>
</dbReference>
<name>A0ABQ3RL60_STRRR</name>
<organism evidence="4 5">
    <name type="scientific">Streptomyces rubradiris</name>
    <name type="common">Streptomyces achromogenes subsp. rubradiris</name>
    <dbReference type="NCBI Taxonomy" id="285531"/>
    <lineage>
        <taxon>Bacteria</taxon>
        <taxon>Bacillati</taxon>
        <taxon>Actinomycetota</taxon>
        <taxon>Actinomycetes</taxon>
        <taxon>Kitasatosporales</taxon>
        <taxon>Streptomycetaceae</taxon>
        <taxon>Streptomyces</taxon>
    </lineage>
</organism>
<proteinExistence type="predicted"/>
<feature type="DNA-binding region" description="OmpR/PhoB-type" evidence="2">
    <location>
        <begin position="36"/>
        <end position="133"/>
    </location>
</feature>
<dbReference type="InterPro" id="IPR036388">
    <property type="entry name" value="WH-like_DNA-bd_sf"/>
</dbReference>
<reference evidence="5" key="1">
    <citation type="submission" date="2023-07" db="EMBL/GenBank/DDBJ databases">
        <title>Whole genome shotgun sequence of Streptomyces achromogenes subsp. rubradiris NBRC 14000.</title>
        <authorList>
            <person name="Komaki H."/>
            <person name="Tamura T."/>
        </authorList>
    </citation>
    <scope>NUCLEOTIDE SEQUENCE [LARGE SCALE GENOMIC DNA]</scope>
    <source>
        <strain evidence="5">NBRC 14000</strain>
    </source>
</reference>
<evidence type="ECO:0000256" key="1">
    <source>
        <dbReference type="ARBA" id="ARBA00023125"/>
    </source>
</evidence>
<dbReference type="PROSITE" id="PS51755">
    <property type="entry name" value="OMPR_PHOB"/>
    <property type="match status" value="1"/>
</dbReference>
<accession>A0ABQ3RL60</accession>
<dbReference type="InterPro" id="IPR016032">
    <property type="entry name" value="Sig_transdc_resp-reg_C-effctor"/>
</dbReference>
<evidence type="ECO:0000313" key="5">
    <source>
        <dbReference type="Proteomes" id="UP000646738"/>
    </source>
</evidence>
<dbReference type="SMART" id="SM00862">
    <property type="entry name" value="Trans_reg_C"/>
    <property type="match status" value="1"/>
</dbReference>
<dbReference type="EMBL" id="BNEA01000015">
    <property type="protein sequence ID" value="GHI56606.1"/>
    <property type="molecule type" value="Genomic_DNA"/>
</dbReference>
<evidence type="ECO:0000256" key="2">
    <source>
        <dbReference type="PROSITE-ProRule" id="PRU01091"/>
    </source>
</evidence>
<protein>
    <recommendedName>
        <fullName evidence="3">OmpR/PhoB-type domain-containing protein</fullName>
    </recommendedName>
</protein>
<comment type="caution">
    <text evidence="4">The sequence shown here is derived from an EMBL/GenBank/DDBJ whole genome shotgun (WGS) entry which is preliminary data.</text>
</comment>
<dbReference type="CDD" id="cd00383">
    <property type="entry name" value="trans_reg_C"/>
    <property type="match status" value="1"/>
</dbReference>
<sequence>MVVEAGNDAPVCVDPTEDWIRAPAPRGDVEARIQALAQRAYGRQTPTLDATGILYFGTDSVAISDTQMGIMEHFVAHYGEVVYRSELEQQVSKATGKITRNALDLQIMRLRRRIASVGLSICTVWGRGYILEAATT</sequence>
<gene>
    <name evidence="4" type="ORF">Srubr_64520</name>
</gene>
<keyword evidence="5" id="KW-1185">Reference proteome</keyword>
<dbReference type="Gene3D" id="1.10.10.10">
    <property type="entry name" value="Winged helix-like DNA-binding domain superfamily/Winged helix DNA-binding domain"/>
    <property type="match status" value="1"/>
</dbReference>
<evidence type="ECO:0000259" key="3">
    <source>
        <dbReference type="PROSITE" id="PS51755"/>
    </source>
</evidence>
<dbReference type="SUPFAM" id="SSF46894">
    <property type="entry name" value="C-terminal effector domain of the bipartite response regulators"/>
    <property type="match status" value="1"/>
</dbReference>
<feature type="domain" description="OmpR/PhoB-type" evidence="3">
    <location>
        <begin position="36"/>
        <end position="133"/>
    </location>
</feature>
<dbReference type="InterPro" id="IPR001867">
    <property type="entry name" value="OmpR/PhoB-type_DNA-bd"/>
</dbReference>
<dbReference type="Proteomes" id="UP000646738">
    <property type="component" value="Unassembled WGS sequence"/>
</dbReference>
<keyword evidence="1 2" id="KW-0238">DNA-binding</keyword>
<evidence type="ECO:0000313" key="4">
    <source>
        <dbReference type="EMBL" id="GHI56606.1"/>
    </source>
</evidence>